<dbReference type="OrthoDB" id="7281312at2"/>
<dbReference type="RefSeq" id="WP_155097283.1">
    <property type="nucleotide sequence ID" value="NZ_WMIE01000023.1"/>
</dbReference>
<organism evidence="3 4">
    <name type="scientific">Paracoccus aestuariivivens</name>
    <dbReference type="NCBI Taxonomy" id="1820333"/>
    <lineage>
        <taxon>Bacteria</taxon>
        <taxon>Pseudomonadati</taxon>
        <taxon>Pseudomonadota</taxon>
        <taxon>Alphaproteobacteria</taxon>
        <taxon>Rhodobacterales</taxon>
        <taxon>Paracoccaceae</taxon>
        <taxon>Paracoccus</taxon>
    </lineage>
</organism>
<evidence type="ECO:0000256" key="2">
    <source>
        <dbReference type="SAM" id="Phobius"/>
    </source>
</evidence>
<reference evidence="3 4" key="1">
    <citation type="submission" date="2019-11" db="EMBL/GenBank/DDBJ databases">
        <authorList>
            <person name="Dong K."/>
        </authorList>
    </citation>
    <scope>NUCLEOTIDE SEQUENCE [LARGE SCALE GENOMIC DNA]</scope>
    <source>
        <strain evidence="3 4">NBRC 111993</strain>
    </source>
</reference>
<keyword evidence="2" id="KW-1133">Transmembrane helix</keyword>
<protein>
    <recommendedName>
        <fullName evidence="5">DUF4383 domain-containing protein</fullName>
    </recommendedName>
</protein>
<proteinExistence type="predicted"/>
<accession>A0A6L6JCV4</accession>
<evidence type="ECO:0000256" key="1">
    <source>
        <dbReference type="SAM" id="MobiDB-lite"/>
    </source>
</evidence>
<dbReference type="Proteomes" id="UP000478183">
    <property type="component" value="Unassembled WGS sequence"/>
</dbReference>
<feature type="transmembrane region" description="Helical" evidence="2">
    <location>
        <begin position="97"/>
        <end position="115"/>
    </location>
</feature>
<name>A0A6L6JCV4_9RHOB</name>
<dbReference type="AlphaFoldDB" id="A0A6L6JCV4"/>
<sequence length="214" mass="23050">MPMSRERSVFDTTIILRAGLIAAAFSLIALSTLAVLAGHGFWMPLNVTTQAIWGPEVAQFRGVDMAHTILGLAIHIVSCLFWAVIAWGIFRLISSAAVAGFGTALLALVIDYGILPERLSPGWHLALAFPAVVCGFAAMGFGLWTGLSRTPPKSTQRASGHERLVPTPREPPLTGPEALRHPAPNVIDQRQQRIDAGNSVTEDPNRNSPHYGKE</sequence>
<feature type="transmembrane region" description="Helical" evidence="2">
    <location>
        <begin position="65"/>
        <end position="90"/>
    </location>
</feature>
<evidence type="ECO:0000313" key="4">
    <source>
        <dbReference type="Proteomes" id="UP000478183"/>
    </source>
</evidence>
<keyword evidence="4" id="KW-1185">Reference proteome</keyword>
<comment type="caution">
    <text evidence="3">The sequence shown here is derived from an EMBL/GenBank/DDBJ whole genome shotgun (WGS) entry which is preliminary data.</text>
</comment>
<feature type="region of interest" description="Disordered" evidence="1">
    <location>
        <begin position="151"/>
        <end position="214"/>
    </location>
</feature>
<keyword evidence="2" id="KW-0472">Membrane</keyword>
<feature type="transmembrane region" description="Helical" evidence="2">
    <location>
        <begin position="127"/>
        <end position="147"/>
    </location>
</feature>
<feature type="compositionally biased region" description="Polar residues" evidence="1">
    <location>
        <begin position="198"/>
        <end position="208"/>
    </location>
</feature>
<dbReference type="EMBL" id="WMIE01000023">
    <property type="protein sequence ID" value="MTH79932.1"/>
    <property type="molecule type" value="Genomic_DNA"/>
</dbReference>
<feature type="transmembrane region" description="Helical" evidence="2">
    <location>
        <begin position="20"/>
        <end position="45"/>
    </location>
</feature>
<evidence type="ECO:0000313" key="3">
    <source>
        <dbReference type="EMBL" id="MTH79932.1"/>
    </source>
</evidence>
<gene>
    <name evidence="3" type="ORF">GL286_19675</name>
</gene>
<evidence type="ECO:0008006" key="5">
    <source>
        <dbReference type="Google" id="ProtNLM"/>
    </source>
</evidence>
<keyword evidence="2" id="KW-0812">Transmembrane</keyword>